<dbReference type="GO" id="GO:0006310">
    <property type="term" value="P:DNA recombination"/>
    <property type="evidence" value="ECO:0007669"/>
    <property type="project" value="UniProtKB-KW"/>
</dbReference>
<dbReference type="InterPro" id="IPR002104">
    <property type="entry name" value="Integrase_catalytic"/>
</dbReference>
<sequence>MARVALTVQMVESAKPQASAYRLHDTKVPGLSLRVLPSGVKSWNVTWARNRDLAIGKYPTVTLESARTRARRKLAEADEHGAPLALLKSKPKDLTWGVYLADHYKPHVLATAKAGAATVANLEAQFAHLDDTPLTGISRAEFDAFKAARLKAKIKPATVNRDLDRIKAALQQAVNWELLAVNPLAGVKRIKRDIEQRIRYLTKDEEKALRKALAARETLAATRRESGDAWRVERGYEPMGPIVGYSDHLMPITLLALNTGLRRGEITQLKWADIDLAGRRLTVRAGYAKSGKARHVPLNSEALQVLTDYRKQHTGKGELFGIASVKTAWAGLMREAKITGFRFHDLRHSFASKLVTRGIDLNTVRELLGHGDIAMTLRYAHLAPEHKAAAVEALID</sequence>
<evidence type="ECO:0000256" key="4">
    <source>
        <dbReference type="ARBA" id="ARBA00023172"/>
    </source>
</evidence>
<dbReference type="SUPFAM" id="SSF56349">
    <property type="entry name" value="DNA breaking-rejoining enzymes"/>
    <property type="match status" value="1"/>
</dbReference>
<dbReference type="RefSeq" id="WP_079725618.1">
    <property type="nucleotide sequence ID" value="NZ_BMCL01000001.1"/>
</dbReference>
<evidence type="ECO:0000313" key="6">
    <source>
        <dbReference type="EMBL" id="SKC80119.1"/>
    </source>
</evidence>
<evidence type="ECO:0000259" key="5">
    <source>
        <dbReference type="PROSITE" id="PS51898"/>
    </source>
</evidence>
<dbReference type="InterPro" id="IPR025166">
    <property type="entry name" value="Integrase_DNA_bind_dom"/>
</dbReference>
<dbReference type="Gene3D" id="1.10.150.130">
    <property type="match status" value="1"/>
</dbReference>
<dbReference type="InterPro" id="IPR057084">
    <property type="entry name" value="Int_N"/>
</dbReference>
<dbReference type="Pfam" id="PF13356">
    <property type="entry name" value="Arm-DNA-bind_3"/>
    <property type="match status" value="1"/>
</dbReference>
<dbReference type="EMBL" id="FUZV01000002">
    <property type="protein sequence ID" value="SKC80119.1"/>
    <property type="molecule type" value="Genomic_DNA"/>
</dbReference>
<keyword evidence="2" id="KW-0229">DNA integration</keyword>
<dbReference type="PROSITE" id="PS51898">
    <property type="entry name" value="TYR_RECOMBINASE"/>
    <property type="match status" value="1"/>
</dbReference>
<evidence type="ECO:0000256" key="2">
    <source>
        <dbReference type="ARBA" id="ARBA00022908"/>
    </source>
</evidence>
<comment type="similarity">
    <text evidence="1">Belongs to the 'phage' integrase family.</text>
</comment>
<dbReference type="InterPro" id="IPR050808">
    <property type="entry name" value="Phage_Integrase"/>
</dbReference>
<accession>A0A1T5LX05</accession>
<name>A0A1T5LX05_9GAMM</name>
<feature type="domain" description="Tyr recombinase" evidence="5">
    <location>
        <begin position="196"/>
        <end position="392"/>
    </location>
</feature>
<dbReference type="STRING" id="428993.SAMN06296058_3212"/>
<gene>
    <name evidence="6" type="ORF">SAMN06296058_3212</name>
</gene>
<dbReference type="OrthoDB" id="102994at2"/>
<dbReference type="AlphaFoldDB" id="A0A1T5LX05"/>
<dbReference type="PANTHER" id="PTHR30629">
    <property type="entry name" value="PROPHAGE INTEGRASE"/>
    <property type="match status" value="1"/>
</dbReference>
<dbReference type="Pfam" id="PF24624">
    <property type="entry name" value="Int_N"/>
    <property type="match status" value="1"/>
</dbReference>
<keyword evidence="3" id="KW-0238">DNA-binding</keyword>
<dbReference type="PANTHER" id="PTHR30629:SF2">
    <property type="entry name" value="PROPHAGE INTEGRASE INTS-RELATED"/>
    <property type="match status" value="1"/>
</dbReference>
<dbReference type="InterPro" id="IPR011010">
    <property type="entry name" value="DNA_brk_join_enz"/>
</dbReference>
<evidence type="ECO:0000313" key="7">
    <source>
        <dbReference type="Proteomes" id="UP000190341"/>
    </source>
</evidence>
<organism evidence="6 7">
    <name type="scientific">Pseudoxanthomonas indica</name>
    <dbReference type="NCBI Taxonomy" id="428993"/>
    <lineage>
        <taxon>Bacteria</taxon>
        <taxon>Pseudomonadati</taxon>
        <taxon>Pseudomonadota</taxon>
        <taxon>Gammaproteobacteria</taxon>
        <taxon>Lysobacterales</taxon>
        <taxon>Lysobacteraceae</taxon>
        <taxon>Pseudoxanthomonas</taxon>
    </lineage>
</organism>
<protein>
    <submittedName>
        <fullName evidence="6">Site-specific recombinase XerD</fullName>
    </submittedName>
</protein>
<dbReference type="Pfam" id="PF00589">
    <property type="entry name" value="Phage_integrase"/>
    <property type="match status" value="1"/>
</dbReference>
<dbReference type="InterPro" id="IPR038488">
    <property type="entry name" value="Integrase_DNA-bd_sf"/>
</dbReference>
<dbReference type="InterPro" id="IPR010998">
    <property type="entry name" value="Integrase_recombinase_N"/>
</dbReference>
<dbReference type="Proteomes" id="UP000190341">
    <property type="component" value="Unassembled WGS sequence"/>
</dbReference>
<dbReference type="InterPro" id="IPR013762">
    <property type="entry name" value="Integrase-like_cat_sf"/>
</dbReference>
<dbReference type="GO" id="GO:0015074">
    <property type="term" value="P:DNA integration"/>
    <property type="evidence" value="ECO:0007669"/>
    <property type="project" value="UniProtKB-KW"/>
</dbReference>
<evidence type="ECO:0000256" key="3">
    <source>
        <dbReference type="ARBA" id="ARBA00023125"/>
    </source>
</evidence>
<dbReference type="Gene3D" id="1.10.443.10">
    <property type="entry name" value="Intergrase catalytic core"/>
    <property type="match status" value="1"/>
</dbReference>
<dbReference type="Gene3D" id="3.30.160.390">
    <property type="entry name" value="Integrase, DNA-binding domain"/>
    <property type="match status" value="1"/>
</dbReference>
<dbReference type="GO" id="GO:0003677">
    <property type="term" value="F:DNA binding"/>
    <property type="evidence" value="ECO:0007669"/>
    <property type="project" value="UniProtKB-KW"/>
</dbReference>
<proteinExistence type="inferred from homology"/>
<dbReference type="CDD" id="cd00796">
    <property type="entry name" value="INT_Rci_Hp1_C"/>
    <property type="match status" value="1"/>
</dbReference>
<keyword evidence="4" id="KW-0233">DNA recombination</keyword>
<evidence type="ECO:0000256" key="1">
    <source>
        <dbReference type="ARBA" id="ARBA00008857"/>
    </source>
</evidence>
<keyword evidence="7" id="KW-1185">Reference proteome</keyword>
<reference evidence="6 7" key="1">
    <citation type="submission" date="2017-02" db="EMBL/GenBank/DDBJ databases">
        <authorList>
            <person name="Peterson S.W."/>
        </authorList>
    </citation>
    <scope>NUCLEOTIDE SEQUENCE [LARGE SCALE GENOMIC DNA]</scope>
    <source>
        <strain evidence="6 7">P15</strain>
    </source>
</reference>